<feature type="transmembrane region" description="Helical" evidence="7">
    <location>
        <begin position="155"/>
        <end position="176"/>
    </location>
</feature>
<dbReference type="AlphaFoldDB" id="A0A291Q7R0"/>
<feature type="transmembrane region" description="Helical" evidence="7">
    <location>
        <begin position="45"/>
        <end position="70"/>
    </location>
</feature>
<dbReference type="InterPro" id="IPR010343">
    <property type="entry name" value="ArAE_1"/>
</dbReference>
<comment type="subcellular location">
    <subcellularLocation>
        <location evidence="1">Cell membrane</location>
        <topology evidence="1">Multi-pass membrane protein</topology>
    </subcellularLocation>
</comment>
<evidence type="ECO:0000256" key="6">
    <source>
        <dbReference type="SAM" id="MobiDB-lite"/>
    </source>
</evidence>
<keyword evidence="9" id="KW-1185">Reference proteome</keyword>
<keyword evidence="2" id="KW-1003">Cell membrane</keyword>
<evidence type="ECO:0000256" key="1">
    <source>
        <dbReference type="ARBA" id="ARBA00004651"/>
    </source>
</evidence>
<evidence type="ECO:0000313" key="9">
    <source>
        <dbReference type="Proteomes" id="UP000221011"/>
    </source>
</evidence>
<dbReference type="Proteomes" id="UP000221011">
    <property type="component" value="Chromosome"/>
</dbReference>
<name>A0A291Q7R0_9ACTN</name>
<accession>A0A291Q7R0</accession>
<dbReference type="RefSeq" id="WP_098242341.1">
    <property type="nucleotide sequence ID" value="NZ_CP022685.1"/>
</dbReference>
<evidence type="ECO:0000256" key="4">
    <source>
        <dbReference type="ARBA" id="ARBA00022989"/>
    </source>
</evidence>
<proteinExistence type="predicted"/>
<dbReference type="GO" id="GO:0005886">
    <property type="term" value="C:plasma membrane"/>
    <property type="evidence" value="ECO:0007669"/>
    <property type="project" value="UniProtKB-SubCell"/>
</dbReference>
<feature type="transmembrane region" description="Helical" evidence="7">
    <location>
        <begin position="82"/>
        <end position="100"/>
    </location>
</feature>
<keyword evidence="3 7" id="KW-0812">Transmembrane</keyword>
<dbReference type="EMBL" id="CP022685">
    <property type="protein sequence ID" value="ATL27535.1"/>
    <property type="molecule type" value="Genomic_DNA"/>
</dbReference>
<feature type="compositionally biased region" description="Basic and acidic residues" evidence="6">
    <location>
        <begin position="231"/>
        <end position="241"/>
    </location>
</feature>
<keyword evidence="5 7" id="KW-0472">Membrane</keyword>
<protein>
    <submittedName>
        <fullName evidence="8">Integral membrane protein</fullName>
    </submittedName>
</protein>
<evidence type="ECO:0000256" key="5">
    <source>
        <dbReference type="ARBA" id="ARBA00023136"/>
    </source>
</evidence>
<feature type="transmembrane region" description="Helical" evidence="7">
    <location>
        <begin position="131"/>
        <end position="149"/>
    </location>
</feature>
<reference evidence="8 9" key="1">
    <citation type="submission" date="2017-08" db="EMBL/GenBank/DDBJ databases">
        <title>Complete Genome Sequence of Streptomyces formicae KY5, the formicamycin producer.</title>
        <authorList>
            <person name="Holmes N.A."/>
            <person name="Devine R."/>
            <person name="Qin Z."/>
            <person name="Seipke R.F."/>
            <person name="Wilkinson B."/>
            <person name="Hutchings M.I."/>
        </authorList>
    </citation>
    <scope>NUCLEOTIDE SEQUENCE [LARGE SCALE GENOMIC DNA]</scope>
    <source>
        <strain evidence="8 9">KY5</strain>
    </source>
</reference>
<organism evidence="8 9">
    <name type="scientific">Streptomyces formicae</name>
    <dbReference type="NCBI Taxonomy" id="1616117"/>
    <lineage>
        <taxon>Bacteria</taxon>
        <taxon>Bacillati</taxon>
        <taxon>Actinomycetota</taxon>
        <taxon>Actinomycetes</taxon>
        <taxon>Kitasatosporales</taxon>
        <taxon>Streptomycetaceae</taxon>
        <taxon>Streptomyces</taxon>
    </lineage>
</organism>
<dbReference type="KEGG" id="sfk:KY5_2517"/>
<evidence type="ECO:0000256" key="7">
    <source>
        <dbReference type="SAM" id="Phobius"/>
    </source>
</evidence>
<evidence type="ECO:0000256" key="2">
    <source>
        <dbReference type="ARBA" id="ARBA00022475"/>
    </source>
</evidence>
<gene>
    <name evidence="8" type="ORF">KY5_2517</name>
</gene>
<feature type="region of interest" description="Disordered" evidence="6">
    <location>
        <begin position="231"/>
        <end position="261"/>
    </location>
</feature>
<dbReference type="Pfam" id="PF06081">
    <property type="entry name" value="ArAE_1"/>
    <property type="match status" value="1"/>
</dbReference>
<keyword evidence="4 7" id="KW-1133">Transmembrane helix</keyword>
<sequence>MPHTPWNLLTAEAGAVARSARRAVTSAGPERGTAVQALKAAAAALIAWAVAGWWWGAPLAILAPWTAVVLVHHTVYRSLRSAGQQFVVVATGTLVAAAAAALTRDAMAALALAMPVTVLIGTYGRFGDQGWYAPTAALFVLTYGSYAPVEILHRLLETLLGAVIGVLVNALVLPPVHTGGAWRLRTRVPADCAGLLREVADGIEHGYDAADAEDWHGRALGLGATVAELRSARRHADESRRLNPGRRMRRSPPGPPPVDVPWDRVADQLAAALRSLAETAHENPRFAAPTEQALGALATLLRSAADVCAVDADRSAGGRGDEDRADRALDAARDAGTRLASLLTDPEHGTTASLGELIAATTRLLDDLEAATDHSGRTRASDA</sequence>
<evidence type="ECO:0000313" key="8">
    <source>
        <dbReference type="EMBL" id="ATL27535.1"/>
    </source>
</evidence>
<evidence type="ECO:0000256" key="3">
    <source>
        <dbReference type="ARBA" id="ARBA00022692"/>
    </source>
</evidence>